<dbReference type="Pfam" id="PF07818">
    <property type="entry name" value="HCNGP"/>
    <property type="match status" value="1"/>
</dbReference>
<sequence>MAGKSKGAEGIALLSMYNDEEDVDMEDEDLEPEIGNSGEVEDIKSRNNKSSNENTPSMIPSQTSQTPVPESDPSLKSPTPLTPPLQVIEASPQMPSNLSSEAFEVQTSRKSALGIVDYAHDETAMSPEPEEVDVMDTGRVVLKNELNVANGYSLEKTSPEMIQTSMASAQAASPQPSDPVDPHNNEASIPMDFSVTESEAADLDKPAAGPLEPSKEVDPLEKFLPPPPVIKCSEELQEKINKFLAYKRAGKSFNADLRNRKDYRNPDFLLHAVTYQEIDQIGTCFSKDVFDPYGYDPSDYYDKIEADMKREMEKKEQERKQSQKVEFVQGAVQPGTVISATKISTQVAAVAASGLLSAPTVPDTATREGRQNKKTKWDKVDGDRRIPLHPGTQDNIATTGAHAAILSAANAGTGYTAFAQQKRREAEERRSSERKLDKRS</sequence>
<feature type="compositionally biased region" description="Acidic residues" evidence="1">
    <location>
        <begin position="18"/>
        <end position="32"/>
    </location>
</feature>
<dbReference type="GO" id="GO:0006355">
    <property type="term" value="P:regulation of DNA-templated transcription"/>
    <property type="evidence" value="ECO:0007669"/>
    <property type="project" value="InterPro"/>
</dbReference>
<dbReference type="GO" id="GO:0005634">
    <property type="term" value="C:nucleus"/>
    <property type="evidence" value="ECO:0007669"/>
    <property type="project" value="TreeGrafter"/>
</dbReference>
<comment type="caution">
    <text evidence="2">The sequence shown here is derived from an EMBL/GenBank/DDBJ whole genome shotgun (WGS) entry which is preliminary data.</text>
</comment>
<dbReference type="EMBL" id="JAINDJ010000005">
    <property type="protein sequence ID" value="KAG9447874.1"/>
    <property type="molecule type" value="Genomic_DNA"/>
</dbReference>
<organism evidence="2 3">
    <name type="scientific">Aristolochia fimbriata</name>
    <name type="common">White veined hardy Dutchman's pipe vine</name>
    <dbReference type="NCBI Taxonomy" id="158543"/>
    <lineage>
        <taxon>Eukaryota</taxon>
        <taxon>Viridiplantae</taxon>
        <taxon>Streptophyta</taxon>
        <taxon>Embryophyta</taxon>
        <taxon>Tracheophyta</taxon>
        <taxon>Spermatophyta</taxon>
        <taxon>Magnoliopsida</taxon>
        <taxon>Magnoliidae</taxon>
        <taxon>Piperales</taxon>
        <taxon>Aristolochiaceae</taxon>
        <taxon>Aristolochia</taxon>
    </lineage>
</organism>
<dbReference type="Proteomes" id="UP000825729">
    <property type="component" value="Unassembled WGS sequence"/>
</dbReference>
<evidence type="ECO:0000256" key="1">
    <source>
        <dbReference type="SAM" id="MobiDB-lite"/>
    </source>
</evidence>
<gene>
    <name evidence="2" type="ORF">H6P81_014002</name>
</gene>
<feature type="compositionally biased region" description="Basic and acidic residues" evidence="1">
    <location>
        <begin position="365"/>
        <end position="386"/>
    </location>
</feature>
<evidence type="ECO:0000313" key="2">
    <source>
        <dbReference type="EMBL" id="KAG9447874.1"/>
    </source>
</evidence>
<reference evidence="2 3" key="1">
    <citation type="submission" date="2021-07" db="EMBL/GenBank/DDBJ databases">
        <title>The Aristolochia fimbriata genome: insights into angiosperm evolution, floral development and chemical biosynthesis.</title>
        <authorList>
            <person name="Jiao Y."/>
        </authorList>
    </citation>
    <scope>NUCLEOTIDE SEQUENCE [LARGE SCALE GENOMIC DNA]</scope>
    <source>
        <strain evidence="2">IBCAS-2021</strain>
        <tissue evidence="2">Leaf</tissue>
    </source>
</reference>
<feature type="region of interest" description="Disordered" evidence="1">
    <location>
        <begin position="164"/>
        <end position="227"/>
    </location>
</feature>
<feature type="region of interest" description="Disordered" evidence="1">
    <location>
        <begin position="418"/>
        <end position="440"/>
    </location>
</feature>
<accession>A0AAV7EGS2</accession>
<evidence type="ECO:0000313" key="3">
    <source>
        <dbReference type="Proteomes" id="UP000825729"/>
    </source>
</evidence>
<name>A0AAV7EGS2_ARIFI</name>
<dbReference type="AlphaFoldDB" id="A0AAV7EGS2"/>
<keyword evidence="3" id="KW-1185">Reference proteome</keyword>
<dbReference type="PANTHER" id="PTHR13464:SF0">
    <property type="entry name" value="SAP30-BINDING PROTEIN"/>
    <property type="match status" value="1"/>
</dbReference>
<feature type="region of interest" description="Disordered" evidence="1">
    <location>
        <begin position="1"/>
        <end position="87"/>
    </location>
</feature>
<feature type="compositionally biased region" description="Basic and acidic residues" evidence="1">
    <location>
        <begin position="422"/>
        <end position="440"/>
    </location>
</feature>
<proteinExistence type="predicted"/>
<feature type="region of interest" description="Disordered" evidence="1">
    <location>
        <begin position="359"/>
        <end position="395"/>
    </location>
</feature>
<dbReference type="PANTHER" id="PTHR13464">
    <property type="entry name" value="TRANSCRIPTIONAL REGULATOR PROTEIN HCNGP"/>
    <property type="match status" value="1"/>
</dbReference>
<feature type="compositionally biased region" description="Polar residues" evidence="1">
    <location>
        <begin position="48"/>
        <end position="68"/>
    </location>
</feature>
<evidence type="ECO:0008006" key="4">
    <source>
        <dbReference type="Google" id="ProtNLM"/>
    </source>
</evidence>
<feature type="compositionally biased region" description="Low complexity" evidence="1">
    <location>
        <begin position="165"/>
        <end position="175"/>
    </location>
</feature>
<dbReference type="InterPro" id="IPR012479">
    <property type="entry name" value="SAP30BP"/>
</dbReference>
<protein>
    <recommendedName>
        <fullName evidence="4">SAP30-binding protein</fullName>
    </recommendedName>
</protein>